<dbReference type="Proteomes" id="UP000005239">
    <property type="component" value="Unassembled WGS sequence"/>
</dbReference>
<protein>
    <submittedName>
        <fullName evidence="1">Uncharacterized protein</fullName>
    </submittedName>
</protein>
<reference evidence="1" key="2">
    <citation type="submission" date="2022-06" db="UniProtKB">
        <authorList>
            <consortium name="EnsemblMetazoa"/>
        </authorList>
    </citation>
    <scope>IDENTIFICATION</scope>
    <source>
        <strain evidence="1">PS312</strain>
    </source>
</reference>
<dbReference type="EnsemblMetazoa" id="PPA25840.1">
    <property type="protein sequence ID" value="PPA25840.1"/>
    <property type="gene ID" value="WBGene00115394"/>
</dbReference>
<accession>A0A8R1UHI1</accession>
<dbReference type="AlphaFoldDB" id="A0A2A6D227"/>
<name>A0A2A6D227_PRIPA</name>
<reference evidence="2" key="1">
    <citation type="journal article" date="2008" name="Nat. Genet.">
        <title>The Pristionchus pacificus genome provides a unique perspective on nematode lifestyle and parasitism.</title>
        <authorList>
            <person name="Dieterich C."/>
            <person name="Clifton S.W."/>
            <person name="Schuster L.N."/>
            <person name="Chinwalla A."/>
            <person name="Delehaunty K."/>
            <person name="Dinkelacker I."/>
            <person name="Fulton L."/>
            <person name="Fulton R."/>
            <person name="Godfrey J."/>
            <person name="Minx P."/>
            <person name="Mitreva M."/>
            <person name="Roeseler W."/>
            <person name="Tian H."/>
            <person name="Witte H."/>
            <person name="Yang S.P."/>
            <person name="Wilson R.K."/>
            <person name="Sommer R.J."/>
        </authorList>
    </citation>
    <scope>NUCLEOTIDE SEQUENCE [LARGE SCALE GENOMIC DNA]</scope>
    <source>
        <strain evidence="2">PS312</strain>
    </source>
</reference>
<proteinExistence type="predicted"/>
<keyword evidence="2" id="KW-1185">Reference proteome</keyword>
<accession>A0A2A6D227</accession>
<gene>
    <name evidence="1" type="primary">WBGene00115394</name>
</gene>
<evidence type="ECO:0000313" key="2">
    <source>
        <dbReference type="Proteomes" id="UP000005239"/>
    </source>
</evidence>
<sequence>MLLMVTTSVRFIFTLSLIMNRITVCHDFMMDFVAPNSNPALLSMTETGIYQCEYYADELDFQNEPVPACEDVTCPKDSQLIAYNPDLKKVSFLVTARYDGGGWFGTPAGGKEIYLGWPYDTVLQLASSKSSCCADNSARKRSRAKTIEDEQISIAT</sequence>
<evidence type="ECO:0000313" key="1">
    <source>
        <dbReference type="EnsemblMetazoa" id="PPA25840.1"/>
    </source>
</evidence>
<organism evidence="1 2">
    <name type="scientific">Pristionchus pacificus</name>
    <name type="common">Parasitic nematode worm</name>
    <dbReference type="NCBI Taxonomy" id="54126"/>
    <lineage>
        <taxon>Eukaryota</taxon>
        <taxon>Metazoa</taxon>
        <taxon>Ecdysozoa</taxon>
        <taxon>Nematoda</taxon>
        <taxon>Chromadorea</taxon>
        <taxon>Rhabditida</taxon>
        <taxon>Rhabditina</taxon>
        <taxon>Diplogasteromorpha</taxon>
        <taxon>Diplogasteroidea</taxon>
        <taxon>Neodiplogasteridae</taxon>
        <taxon>Pristionchus</taxon>
    </lineage>
</organism>